<evidence type="ECO:0000259" key="2">
    <source>
        <dbReference type="Pfam" id="PF08241"/>
    </source>
</evidence>
<accession>A0ABW5SQ10</accession>
<gene>
    <name evidence="3" type="ORF">ACFSVM_15135</name>
</gene>
<dbReference type="Gene3D" id="3.40.50.150">
    <property type="entry name" value="Vaccinia Virus protein VP39"/>
    <property type="match status" value="1"/>
</dbReference>
<evidence type="ECO:0000256" key="1">
    <source>
        <dbReference type="SAM" id="MobiDB-lite"/>
    </source>
</evidence>
<protein>
    <submittedName>
        <fullName evidence="3">Class I SAM-dependent methyltransferase</fullName>
    </submittedName>
</protein>
<keyword evidence="3" id="KW-0808">Transferase</keyword>
<dbReference type="Pfam" id="PF08241">
    <property type="entry name" value="Methyltransf_11"/>
    <property type="match status" value="1"/>
</dbReference>
<reference evidence="4" key="1">
    <citation type="journal article" date="2019" name="Int. J. Syst. Evol. Microbiol.">
        <title>The Global Catalogue of Microorganisms (GCM) 10K type strain sequencing project: providing services to taxonomists for standard genome sequencing and annotation.</title>
        <authorList>
            <consortium name="The Broad Institute Genomics Platform"/>
            <consortium name="The Broad Institute Genome Sequencing Center for Infectious Disease"/>
            <person name="Wu L."/>
            <person name="Ma J."/>
        </authorList>
    </citation>
    <scope>NUCLEOTIDE SEQUENCE [LARGE SCALE GENOMIC DNA]</scope>
    <source>
        <strain evidence="4">KCTC 33849</strain>
    </source>
</reference>
<dbReference type="SUPFAM" id="SSF53335">
    <property type="entry name" value="S-adenosyl-L-methionine-dependent methyltransferases"/>
    <property type="match status" value="1"/>
</dbReference>
<feature type="domain" description="Methyltransferase type 11" evidence="2">
    <location>
        <begin position="30"/>
        <end position="76"/>
    </location>
</feature>
<keyword evidence="4" id="KW-1185">Reference proteome</keyword>
<comment type="caution">
    <text evidence="3">The sequence shown here is derived from an EMBL/GenBank/DDBJ whole genome shotgun (WGS) entry which is preliminary data.</text>
</comment>
<dbReference type="RefSeq" id="WP_379263150.1">
    <property type="nucleotide sequence ID" value="NZ_JBHUMJ010000003.1"/>
</dbReference>
<dbReference type="Proteomes" id="UP001597540">
    <property type="component" value="Unassembled WGS sequence"/>
</dbReference>
<proteinExistence type="predicted"/>
<feature type="compositionally biased region" description="Basic residues" evidence="1">
    <location>
        <begin position="300"/>
        <end position="313"/>
    </location>
</feature>
<name>A0ABW5SQ10_9BACL</name>
<organism evidence="3 4">
    <name type="scientific">Paenibacillus shunpengii</name>
    <dbReference type="NCBI Taxonomy" id="2054424"/>
    <lineage>
        <taxon>Bacteria</taxon>
        <taxon>Bacillati</taxon>
        <taxon>Bacillota</taxon>
        <taxon>Bacilli</taxon>
        <taxon>Bacillales</taxon>
        <taxon>Paenibacillaceae</taxon>
        <taxon>Paenibacillus</taxon>
    </lineage>
</organism>
<dbReference type="InterPro" id="IPR013216">
    <property type="entry name" value="Methyltransf_11"/>
</dbReference>
<feature type="compositionally biased region" description="Polar residues" evidence="1">
    <location>
        <begin position="279"/>
        <end position="299"/>
    </location>
</feature>
<feature type="region of interest" description="Disordered" evidence="1">
    <location>
        <begin position="238"/>
        <end position="313"/>
    </location>
</feature>
<dbReference type="GO" id="GO:0032259">
    <property type="term" value="P:methylation"/>
    <property type="evidence" value="ECO:0007669"/>
    <property type="project" value="UniProtKB-KW"/>
</dbReference>
<keyword evidence="3" id="KW-0489">Methyltransferase</keyword>
<evidence type="ECO:0000313" key="4">
    <source>
        <dbReference type="Proteomes" id="UP001597540"/>
    </source>
</evidence>
<sequence length="313" mass="35972">MRIDLGCGRQKFPGCIGIDLIPYDGVDLVHNINDPLPFNDNSAEFLIASHSLQYVHDLNNVLREIYRVCKHKAIVCIVAPYAHVTANMVNPLYKQQFNEHSPRYWTQDNHKLIGDEEHFFSWPSTWSLAEPIPGAAPIDLRLIRMEFFYFPEYGAYDDLELVLLRQSQLNVAYQIMYHFLVIKEPVSSPDLEMWGSCELEEPLYIKEQRASFRNLRYGDQWVQTEHLSAILDADHSRHSHHVLEGSTAPSAHDPHPAVPEPSPNIAPLDKKRPHRSGRSTKANQSRLSRYSRSKNGSAKNKSRINKKKPGKRN</sequence>
<dbReference type="EMBL" id="JBHUMJ010000003">
    <property type="protein sequence ID" value="MFD2701796.1"/>
    <property type="molecule type" value="Genomic_DNA"/>
</dbReference>
<evidence type="ECO:0000313" key="3">
    <source>
        <dbReference type="EMBL" id="MFD2701796.1"/>
    </source>
</evidence>
<dbReference type="GO" id="GO:0008168">
    <property type="term" value="F:methyltransferase activity"/>
    <property type="evidence" value="ECO:0007669"/>
    <property type="project" value="UniProtKB-KW"/>
</dbReference>
<dbReference type="InterPro" id="IPR029063">
    <property type="entry name" value="SAM-dependent_MTases_sf"/>
</dbReference>